<reference evidence="4 5" key="1">
    <citation type="submission" date="2021-08" db="EMBL/GenBank/DDBJ databases">
        <title>Streptomyces sp. PTM05 isolated from lichen.</title>
        <authorList>
            <person name="Somphong A."/>
            <person name="Phongsopitanun W."/>
            <person name="Tanasupawat S."/>
        </authorList>
    </citation>
    <scope>NUCLEOTIDE SEQUENCE [LARGE SCALE GENOMIC DNA]</scope>
    <source>
        <strain evidence="4 5">Ptm05</strain>
    </source>
</reference>
<proteinExistence type="predicted"/>
<accession>A0ABS7R1D9</accession>
<gene>
    <name evidence="4" type="ORF">K7472_31150</name>
</gene>
<feature type="transmembrane region" description="Helical" evidence="2">
    <location>
        <begin position="30"/>
        <end position="51"/>
    </location>
</feature>
<protein>
    <submittedName>
        <fullName evidence="4">DUF4129 domain-containing protein</fullName>
    </submittedName>
</protein>
<feature type="region of interest" description="Disordered" evidence="1">
    <location>
        <begin position="110"/>
        <end position="134"/>
    </location>
</feature>
<evidence type="ECO:0000313" key="4">
    <source>
        <dbReference type="EMBL" id="MBY8889267.1"/>
    </source>
</evidence>
<evidence type="ECO:0000256" key="1">
    <source>
        <dbReference type="SAM" id="MobiDB-lite"/>
    </source>
</evidence>
<feature type="region of interest" description="Disordered" evidence="1">
    <location>
        <begin position="181"/>
        <end position="205"/>
    </location>
</feature>
<feature type="domain" description="Protein-glutamine gamma-glutamyltransferase-like C-terminal" evidence="3">
    <location>
        <begin position="216"/>
        <end position="282"/>
    </location>
</feature>
<keyword evidence="2" id="KW-0472">Membrane</keyword>
<dbReference type="EMBL" id="JAINVZ010000039">
    <property type="protein sequence ID" value="MBY8889267.1"/>
    <property type="molecule type" value="Genomic_DNA"/>
</dbReference>
<keyword evidence="5" id="KW-1185">Reference proteome</keyword>
<evidence type="ECO:0000256" key="2">
    <source>
        <dbReference type="SAM" id="Phobius"/>
    </source>
</evidence>
<feature type="transmembrane region" description="Helical" evidence="2">
    <location>
        <begin position="81"/>
        <end position="100"/>
    </location>
</feature>
<organism evidence="4 5">
    <name type="scientific">Streptantibioticus parmotrematis</name>
    <dbReference type="NCBI Taxonomy" id="2873249"/>
    <lineage>
        <taxon>Bacteria</taxon>
        <taxon>Bacillati</taxon>
        <taxon>Actinomycetota</taxon>
        <taxon>Actinomycetes</taxon>
        <taxon>Kitasatosporales</taxon>
        <taxon>Streptomycetaceae</taxon>
        <taxon>Streptantibioticus</taxon>
    </lineage>
</organism>
<dbReference type="InterPro" id="IPR025403">
    <property type="entry name" value="TgpA-like_C"/>
</dbReference>
<sequence>MAFALLLVAALGMAARPTAPRRTHALDGTALGVVAMGLAVVQMGLLVWLVLSGRRWRRRRDDENERLPQPVPMSRWARPTALLGVLAMLVVPWVVLVAIGRRTGAGGNAVVPRRPVSSPVPTADASPAPRIPSGHHVASAQETGWLLWILALSAVVVVSVVVGFLWSHGWRNVHVEGAPGRRGARSGLLTPAVDGTAAPTGDRSDPRQAVIACWSVLRDEAARRGARPSPADTPERLLRRAGDVGLAGGEAGPRLAGLFREARFSTHPITEEHRVRAEDALRRITRHHADVDVDGHDAL</sequence>
<dbReference type="Pfam" id="PF13559">
    <property type="entry name" value="DUF4129"/>
    <property type="match status" value="1"/>
</dbReference>
<feature type="compositionally biased region" description="Low complexity" evidence="1">
    <location>
        <begin position="110"/>
        <end position="121"/>
    </location>
</feature>
<evidence type="ECO:0000313" key="5">
    <source>
        <dbReference type="Proteomes" id="UP001198565"/>
    </source>
</evidence>
<comment type="caution">
    <text evidence="4">The sequence shown here is derived from an EMBL/GenBank/DDBJ whole genome shotgun (WGS) entry which is preliminary data.</text>
</comment>
<name>A0ABS7R1D9_9ACTN</name>
<keyword evidence="2" id="KW-0812">Transmembrane</keyword>
<evidence type="ECO:0000259" key="3">
    <source>
        <dbReference type="Pfam" id="PF13559"/>
    </source>
</evidence>
<dbReference type="Proteomes" id="UP001198565">
    <property type="component" value="Unassembled WGS sequence"/>
</dbReference>
<feature type="transmembrane region" description="Helical" evidence="2">
    <location>
        <begin position="145"/>
        <end position="166"/>
    </location>
</feature>
<keyword evidence="2" id="KW-1133">Transmembrane helix</keyword>
<dbReference type="RefSeq" id="WP_222982439.1">
    <property type="nucleotide sequence ID" value="NZ_JAINVZ010000039.1"/>
</dbReference>